<proteinExistence type="predicted"/>
<reference evidence="1" key="2">
    <citation type="journal article" date="2021" name="PeerJ">
        <title>Extensive microbial diversity within the chicken gut microbiome revealed by metagenomics and culture.</title>
        <authorList>
            <person name="Gilroy R."/>
            <person name="Ravi A."/>
            <person name="Getino M."/>
            <person name="Pursley I."/>
            <person name="Horton D.L."/>
            <person name="Alikhan N.F."/>
            <person name="Baker D."/>
            <person name="Gharbi K."/>
            <person name="Hall N."/>
            <person name="Watson M."/>
            <person name="Adriaenssens E.M."/>
            <person name="Foster-Nyarko E."/>
            <person name="Jarju S."/>
            <person name="Secka A."/>
            <person name="Antonio M."/>
            <person name="Oren A."/>
            <person name="Chaudhuri R.R."/>
            <person name="La Ragione R."/>
            <person name="Hildebrand F."/>
            <person name="Pallen M.J."/>
        </authorList>
    </citation>
    <scope>NUCLEOTIDE SEQUENCE</scope>
    <source>
        <strain evidence="1">CHK123-3438</strain>
    </source>
</reference>
<dbReference type="EMBL" id="DVKS01000127">
    <property type="protein sequence ID" value="HIT41906.1"/>
    <property type="molecule type" value="Genomic_DNA"/>
</dbReference>
<evidence type="ECO:0008006" key="3">
    <source>
        <dbReference type="Google" id="ProtNLM"/>
    </source>
</evidence>
<reference evidence="1" key="1">
    <citation type="submission" date="2020-10" db="EMBL/GenBank/DDBJ databases">
        <authorList>
            <person name="Gilroy R."/>
        </authorList>
    </citation>
    <scope>NUCLEOTIDE SEQUENCE</scope>
    <source>
        <strain evidence="1">CHK123-3438</strain>
    </source>
</reference>
<gene>
    <name evidence="1" type="ORF">IAB60_07420</name>
</gene>
<organism evidence="1 2">
    <name type="scientific">Candidatus Caccovicinus merdipullorum</name>
    <dbReference type="NCBI Taxonomy" id="2840724"/>
    <lineage>
        <taxon>Bacteria</taxon>
        <taxon>Bacillati</taxon>
        <taxon>Bacillota</taxon>
        <taxon>Clostridia</taxon>
        <taxon>Eubacteriales</taxon>
        <taxon>Candidatus Caccovicinus</taxon>
    </lineage>
</organism>
<protein>
    <recommendedName>
        <fullName evidence="3">MarR family transcriptional regulator</fullName>
    </recommendedName>
</protein>
<comment type="caution">
    <text evidence="1">The sequence shown here is derived from an EMBL/GenBank/DDBJ whole genome shotgun (WGS) entry which is preliminary data.</text>
</comment>
<evidence type="ECO:0000313" key="2">
    <source>
        <dbReference type="Proteomes" id="UP000886860"/>
    </source>
</evidence>
<dbReference type="Proteomes" id="UP000886860">
    <property type="component" value="Unassembled WGS sequence"/>
</dbReference>
<sequence length="316" mass="36229">MEYITELLGIPVTRTAWRQQSRLPFFLNEKYYFEQVKLGKTVCLFLHPQEELDTVNSIKKHLKRIGEICELPIVLEMPRLTSQRRKTLIEARIPFVIPGKQLYLPFLGTMLTEKCDAELRGAMPDKFQPSAQQLLFAIILGGCEPMLLSPLSKRFGVTAMTITRAADQLCRTNLIKKVGTGVGAKKMLVTECTPKELYQEMQPYLIQPVRKTVYISKEDVQPEMFSAGLSALSDMSMLNPPTIQTWGTLKLFLKKDSYTSSLLDSDRQCALQIWKYDPRNISQTERVDVLSLALSLAEDEDERTRQCLEELTERIW</sequence>
<evidence type="ECO:0000313" key="1">
    <source>
        <dbReference type="EMBL" id="HIT41906.1"/>
    </source>
</evidence>
<dbReference type="AlphaFoldDB" id="A0A9D1KG31"/>
<name>A0A9D1KG31_9FIRM</name>
<accession>A0A9D1KG31</accession>